<feature type="transmembrane region" description="Helical" evidence="1">
    <location>
        <begin position="278"/>
        <end position="297"/>
    </location>
</feature>
<dbReference type="EMBL" id="JAACJN010000203">
    <property type="protein sequence ID" value="KAF5361571.1"/>
    <property type="molecule type" value="Genomic_DNA"/>
</dbReference>
<gene>
    <name evidence="2" type="ORF">D9757_011548</name>
</gene>
<dbReference type="OrthoDB" id="1937642at2759"/>
<feature type="transmembrane region" description="Helical" evidence="1">
    <location>
        <begin position="149"/>
        <end position="171"/>
    </location>
</feature>
<keyword evidence="3" id="KW-1185">Reference proteome</keyword>
<dbReference type="Proteomes" id="UP000518752">
    <property type="component" value="Unassembled WGS sequence"/>
</dbReference>
<protein>
    <submittedName>
        <fullName evidence="2">Uncharacterized protein</fullName>
    </submittedName>
</protein>
<dbReference type="AlphaFoldDB" id="A0A8H5GB34"/>
<organism evidence="2 3">
    <name type="scientific">Collybiopsis confluens</name>
    <dbReference type="NCBI Taxonomy" id="2823264"/>
    <lineage>
        <taxon>Eukaryota</taxon>
        <taxon>Fungi</taxon>
        <taxon>Dikarya</taxon>
        <taxon>Basidiomycota</taxon>
        <taxon>Agaricomycotina</taxon>
        <taxon>Agaricomycetes</taxon>
        <taxon>Agaricomycetidae</taxon>
        <taxon>Agaricales</taxon>
        <taxon>Marasmiineae</taxon>
        <taxon>Omphalotaceae</taxon>
        <taxon>Collybiopsis</taxon>
    </lineage>
</organism>
<feature type="transmembrane region" description="Helical" evidence="1">
    <location>
        <begin position="60"/>
        <end position="81"/>
    </location>
</feature>
<keyword evidence="1" id="KW-0812">Transmembrane</keyword>
<feature type="transmembrane region" description="Helical" evidence="1">
    <location>
        <begin position="33"/>
        <end position="54"/>
    </location>
</feature>
<proteinExistence type="predicted"/>
<keyword evidence="1" id="KW-1133">Transmembrane helix</keyword>
<evidence type="ECO:0000256" key="1">
    <source>
        <dbReference type="SAM" id="Phobius"/>
    </source>
</evidence>
<evidence type="ECO:0000313" key="2">
    <source>
        <dbReference type="EMBL" id="KAF5361571.1"/>
    </source>
</evidence>
<evidence type="ECO:0000313" key="3">
    <source>
        <dbReference type="Proteomes" id="UP000518752"/>
    </source>
</evidence>
<reference evidence="2 3" key="1">
    <citation type="journal article" date="2020" name="ISME J.">
        <title>Uncovering the hidden diversity of litter-decomposition mechanisms in mushroom-forming fungi.</title>
        <authorList>
            <person name="Floudas D."/>
            <person name="Bentzer J."/>
            <person name="Ahren D."/>
            <person name="Johansson T."/>
            <person name="Persson P."/>
            <person name="Tunlid A."/>
        </authorList>
    </citation>
    <scope>NUCLEOTIDE SEQUENCE [LARGE SCALE GENOMIC DNA]</scope>
    <source>
        <strain evidence="2 3">CBS 406.79</strain>
    </source>
</reference>
<name>A0A8H5GB34_9AGAR</name>
<feature type="transmembrane region" description="Helical" evidence="1">
    <location>
        <begin position="253"/>
        <end position="272"/>
    </location>
</feature>
<keyword evidence="1" id="KW-0472">Membrane</keyword>
<sequence length="371" mass="41382">MSPLPKIFSRSLQTINTADFSAVRAQWKNPNDILTLLMIIGGDIVRGALSQLASSDPRPFTPVAFSFGWVVYSFSAILSIVGSHRLAPEPDYRCSLIDVQSGYARDVNSWVLARLVRDYRPPPDHKRGLSIAFFDTIPEKDTGVPDRDWVYYLGTFVILLQLGIAVIPGIFHGNWLILILTVGGNLLAQIQGAIPQWKQELWAARKIGKDKREVVCLTKGNGSSYAIVIRSDSCGLRLADLAGGREVESRTTVYMTCILAVLWFVHLLTMQSVDNDPWYTLAIGAIGMLQNVIAAGVRRAPGALGFHLKESFPPVHDDKAFQALKSAEEKEEKVGLVLVDIFFPGGLRPSEERWRKERKRMYNIDKSEQEL</sequence>
<feature type="transmembrane region" description="Helical" evidence="1">
    <location>
        <begin position="177"/>
        <end position="197"/>
    </location>
</feature>
<accession>A0A8H5GB34</accession>
<comment type="caution">
    <text evidence="2">The sequence shown here is derived from an EMBL/GenBank/DDBJ whole genome shotgun (WGS) entry which is preliminary data.</text>
</comment>